<feature type="domain" description="CcmH/CycL/Ccl2/NrfF N-terminal" evidence="6">
    <location>
        <begin position="29"/>
        <end position="163"/>
    </location>
</feature>
<keyword evidence="5" id="KW-0732">Signal</keyword>
<accession>A0ABU0C2T9</accession>
<keyword evidence="4 5" id="KW-0408">Iron</keyword>
<protein>
    <recommendedName>
        <fullName evidence="5">Cytochrome c-type biogenesis protein</fullName>
    </recommendedName>
</protein>
<evidence type="ECO:0000256" key="4">
    <source>
        <dbReference type="ARBA" id="ARBA00023004"/>
    </source>
</evidence>
<dbReference type="Gene3D" id="1.10.8.640">
    <property type="entry name" value="Cytochrome C biogenesis protein"/>
    <property type="match status" value="1"/>
</dbReference>
<dbReference type="InterPro" id="IPR038297">
    <property type="entry name" value="CcmH/CycL/NrfF/Ccl2_sf"/>
</dbReference>
<evidence type="ECO:0000259" key="6">
    <source>
        <dbReference type="Pfam" id="PF03918"/>
    </source>
</evidence>
<evidence type="ECO:0000256" key="3">
    <source>
        <dbReference type="ARBA" id="ARBA00022723"/>
    </source>
</evidence>
<dbReference type="EMBL" id="JAUSUK010000001">
    <property type="protein sequence ID" value="MDQ0324503.1"/>
    <property type="molecule type" value="Genomic_DNA"/>
</dbReference>
<gene>
    <name evidence="7" type="ORF">J2R99_000352</name>
</gene>
<reference evidence="7 8" key="1">
    <citation type="submission" date="2023-07" db="EMBL/GenBank/DDBJ databases">
        <title>Genomic Encyclopedia of Type Strains, Phase IV (KMG-IV): sequencing the most valuable type-strain genomes for metagenomic binning, comparative biology and taxonomic classification.</title>
        <authorList>
            <person name="Goeker M."/>
        </authorList>
    </citation>
    <scope>NUCLEOTIDE SEQUENCE [LARGE SCALE GENOMIC DNA]</scope>
    <source>
        <strain evidence="7 8">DSM 11549</strain>
    </source>
</reference>
<keyword evidence="3 5" id="KW-0479">Metal-binding</keyword>
<sequence>MKRFLIALAVVALLLPAGGALRSGGGFDLVSQAWAVEPDEMLKDPKLEARARDLSEHLRCLVCQNESIDDSNADLAKDLRLLVRERIKAGDTDEEVKKFLVDRYGEFVLLRPVLDWKNLLLWGAPVIVLLIGGIALFMRFRGTRVLSESKLSASEERALADILKKY</sequence>
<proteinExistence type="inferred from homology"/>
<dbReference type="PANTHER" id="PTHR47601:SF1">
    <property type="entry name" value="CYTOCHROME C-TYPE BIOGENESIS CCMH-LIKE MITOCHONDRIAL PROTEIN"/>
    <property type="match status" value="1"/>
</dbReference>
<dbReference type="InterPro" id="IPR005616">
    <property type="entry name" value="CcmH/CycL/Ccl2/NrfF_N"/>
</dbReference>
<dbReference type="Pfam" id="PF03918">
    <property type="entry name" value="CcmH"/>
    <property type="match status" value="1"/>
</dbReference>
<keyword evidence="5" id="KW-0472">Membrane</keyword>
<dbReference type="CDD" id="cd16378">
    <property type="entry name" value="CcmH_N"/>
    <property type="match status" value="1"/>
</dbReference>
<evidence type="ECO:0000256" key="5">
    <source>
        <dbReference type="RuleBase" id="RU364112"/>
    </source>
</evidence>
<evidence type="ECO:0000256" key="2">
    <source>
        <dbReference type="ARBA" id="ARBA00022617"/>
    </source>
</evidence>
<dbReference type="PANTHER" id="PTHR47601">
    <property type="match status" value="1"/>
</dbReference>
<comment type="similarity">
    <text evidence="1 5">Belongs to the CcmH/CycL/Ccl2/NrfF family.</text>
</comment>
<keyword evidence="5" id="KW-0812">Transmembrane</keyword>
<name>A0ABU0C2T9_9BRAD</name>
<keyword evidence="2 5" id="KW-0349">Heme</keyword>
<dbReference type="Proteomes" id="UP001230253">
    <property type="component" value="Unassembled WGS sequence"/>
</dbReference>
<organism evidence="7 8">
    <name type="scientific">Rhodopseudomonas julia</name>
    <dbReference type="NCBI Taxonomy" id="200617"/>
    <lineage>
        <taxon>Bacteria</taxon>
        <taxon>Pseudomonadati</taxon>
        <taxon>Pseudomonadota</taxon>
        <taxon>Alphaproteobacteria</taxon>
        <taxon>Hyphomicrobiales</taxon>
        <taxon>Nitrobacteraceae</taxon>
        <taxon>Rhodopseudomonas</taxon>
    </lineage>
</organism>
<feature type="chain" id="PRO_5044991466" description="Cytochrome c-type biogenesis protein" evidence="5">
    <location>
        <begin position="23"/>
        <end position="166"/>
    </location>
</feature>
<comment type="function">
    <text evidence="5">Possible subunit of a heme lyase.</text>
</comment>
<evidence type="ECO:0000313" key="7">
    <source>
        <dbReference type="EMBL" id="MDQ0324503.1"/>
    </source>
</evidence>
<feature type="transmembrane region" description="Helical" evidence="5">
    <location>
        <begin position="119"/>
        <end position="140"/>
    </location>
</feature>
<keyword evidence="5" id="KW-1133">Transmembrane helix</keyword>
<dbReference type="RefSeq" id="WP_370872248.1">
    <property type="nucleotide sequence ID" value="NZ_JAUSUK010000001.1"/>
</dbReference>
<feature type="signal peptide" evidence="5">
    <location>
        <begin position="1"/>
        <end position="22"/>
    </location>
</feature>
<evidence type="ECO:0000256" key="1">
    <source>
        <dbReference type="ARBA" id="ARBA00010342"/>
    </source>
</evidence>
<evidence type="ECO:0000313" key="8">
    <source>
        <dbReference type="Proteomes" id="UP001230253"/>
    </source>
</evidence>
<keyword evidence="8" id="KW-1185">Reference proteome</keyword>
<comment type="caution">
    <text evidence="7">The sequence shown here is derived from an EMBL/GenBank/DDBJ whole genome shotgun (WGS) entry which is preliminary data.</text>
</comment>